<name>A0ACC0DBL5_9PEZI</name>
<reference evidence="1 2" key="1">
    <citation type="journal article" date="2022" name="New Phytol.">
        <title>Ecological generalism drives hyperdiversity of secondary metabolite gene clusters in xylarialean endophytes.</title>
        <authorList>
            <person name="Franco M.E.E."/>
            <person name="Wisecaver J.H."/>
            <person name="Arnold A.E."/>
            <person name="Ju Y.M."/>
            <person name="Slot J.C."/>
            <person name="Ahrendt S."/>
            <person name="Moore L.P."/>
            <person name="Eastman K.E."/>
            <person name="Scott K."/>
            <person name="Konkel Z."/>
            <person name="Mondo S.J."/>
            <person name="Kuo A."/>
            <person name="Hayes R.D."/>
            <person name="Haridas S."/>
            <person name="Andreopoulos B."/>
            <person name="Riley R."/>
            <person name="LaButti K."/>
            <person name="Pangilinan J."/>
            <person name="Lipzen A."/>
            <person name="Amirebrahimi M."/>
            <person name="Yan J."/>
            <person name="Adam C."/>
            <person name="Keymanesh K."/>
            <person name="Ng V."/>
            <person name="Louie K."/>
            <person name="Northen T."/>
            <person name="Drula E."/>
            <person name="Henrissat B."/>
            <person name="Hsieh H.M."/>
            <person name="Youens-Clark K."/>
            <person name="Lutzoni F."/>
            <person name="Miadlikowska J."/>
            <person name="Eastwood D.C."/>
            <person name="Hamelin R.C."/>
            <person name="Grigoriev I.V."/>
            <person name="U'Ren J.M."/>
        </authorList>
    </citation>
    <scope>NUCLEOTIDE SEQUENCE [LARGE SCALE GENOMIC DNA]</scope>
    <source>
        <strain evidence="1 2">ER1909</strain>
    </source>
</reference>
<dbReference type="Proteomes" id="UP001497680">
    <property type="component" value="Unassembled WGS sequence"/>
</dbReference>
<protein>
    <submittedName>
        <fullName evidence="1">Uncharacterized protein</fullName>
    </submittedName>
</protein>
<accession>A0ACC0DBL5</accession>
<sequence>MGDGLPAPATSAGPNQWPMENIAINNNNSAKKSKTSRWFSSSGNTTSKDGWFKNPRDTSWTIDTVVNGKAKPAGYDSNTLITVVRSSQCFCAGMTLIFYVATMSAPAKWLFILAIAVCAISLCWSMCVLWMRHIWSTWLVIPELLITFAWIVLYGINTEAKPDESKAETFRVAMIAIEASMVLWIQTCLLMVTPFFHQLCPWIIRKIRTRKAPKPPRDAPVDIELVS</sequence>
<keyword evidence="2" id="KW-1185">Reference proteome</keyword>
<dbReference type="EMBL" id="MU394292">
    <property type="protein sequence ID" value="KAI6090084.1"/>
    <property type="molecule type" value="Genomic_DNA"/>
</dbReference>
<organism evidence="1 2">
    <name type="scientific">Hypoxylon rubiginosum</name>
    <dbReference type="NCBI Taxonomy" id="110542"/>
    <lineage>
        <taxon>Eukaryota</taxon>
        <taxon>Fungi</taxon>
        <taxon>Dikarya</taxon>
        <taxon>Ascomycota</taxon>
        <taxon>Pezizomycotina</taxon>
        <taxon>Sordariomycetes</taxon>
        <taxon>Xylariomycetidae</taxon>
        <taxon>Xylariales</taxon>
        <taxon>Hypoxylaceae</taxon>
        <taxon>Hypoxylon</taxon>
    </lineage>
</organism>
<comment type="caution">
    <text evidence="1">The sequence shown here is derived from an EMBL/GenBank/DDBJ whole genome shotgun (WGS) entry which is preliminary data.</text>
</comment>
<evidence type="ECO:0000313" key="1">
    <source>
        <dbReference type="EMBL" id="KAI6090084.1"/>
    </source>
</evidence>
<proteinExistence type="predicted"/>
<evidence type="ECO:0000313" key="2">
    <source>
        <dbReference type="Proteomes" id="UP001497680"/>
    </source>
</evidence>
<gene>
    <name evidence="1" type="ORF">F4821DRAFT_36147</name>
</gene>